<feature type="binding site" evidence="8">
    <location>
        <position position="332"/>
    </location>
    <ligand>
        <name>L-glutamate</name>
        <dbReference type="ChEBI" id="CHEBI:29985"/>
    </ligand>
</feature>
<dbReference type="SUPFAM" id="SSF55931">
    <property type="entry name" value="Glutamine synthetase/guanido kinase"/>
    <property type="match status" value="1"/>
</dbReference>
<evidence type="ECO:0000256" key="12">
    <source>
        <dbReference type="RuleBase" id="RU000384"/>
    </source>
</evidence>
<dbReference type="GO" id="GO:0004356">
    <property type="term" value="F:glutamine synthetase activity"/>
    <property type="evidence" value="ECO:0007669"/>
    <property type="project" value="UniProtKB-EC"/>
</dbReference>
<feature type="domain" description="GS beta-grasp" evidence="14">
    <location>
        <begin position="20"/>
        <end position="104"/>
    </location>
</feature>
<dbReference type="InterPro" id="IPR008146">
    <property type="entry name" value="Gln_synth_cat_dom"/>
</dbReference>
<dbReference type="GO" id="GO:0016020">
    <property type="term" value="C:membrane"/>
    <property type="evidence" value="ECO:0007669"/>
    <property type="project" value="TreeGrafter"/>
</dbReference>
<evidence type="ECO:0000256" key="4">
    <source>
        <dbReference type="ARBA" id="ARBA00022490"/>
    </source>
</evidence>
<evidence type="ECO:0000256" key="1">
    <source>
        <dbReference type="ARBA" id="ARBA00004496"/>
    </source>
</evidence>
<evidence type="ECO:0000256" key="8">
    <source>
        <dbReference type="PIRSR" id="PIRSR604809-1"/>
    </source>
</evidence>
<dbReference type="InterPro" id="IPR027302">
    <property type="entry name" value="Gln_synth_N_conserv_site"/>
</dbReference>
<feature type="domain" description="GS catalytic" evidence="15">
    <location>
        <begin position="114"/>
        <end position="482"/>
    </location>
</feature>
<dbReference type="NCBIfam" id="TIGR00653">
    <property type="entry name" value="GlnA"/>
    <property type="match status" value="1"/>
</dbReference>
<dbReference type="Pfam" id="PF03951">
    <property type="entry name" value="Gln-synt_N"/>
    <property type="match status" value="1"/>
</dbReference>
<feature type="binding site" evidence="9">
    <location>
        <begin position="281"/>
        <end position="283"/>
    </location>
    <ligand>
        <name>ATP</name>
        <dbReference type="ChEBI" id="CHEBI:30616"/>
    </ligand>
</feature>
<dbReference type="Gene3D" id="3.10.20.70">
    <property type="entry name" value="Glutamine synthetase, N-terminal domain"/>
    <property type="match status" value="1"/>
</dbReference>
<dbReference type="PROSITE" id="PS00180">
    <property type="entry name" value="GLNA_1"/>
    <property type="match status" value="1"/>
</dbReference>
<dbReference type="Gene3D" id="3.30.590.10">
    <property type="entry name" value="Glutamine synthetase/guanido kinase, catalytic domain"/>
    <property type="match status" value="1"/>
</dbReference>
<feature type="binding site" evidence="8">
    <location>
        <position position="372"/>
    </location>
    <ligand>
        <name>L-glutamate</name>
        <dbReference type="ChEBI" id="CHEBI:29985"/>
    </ligand>
</feature>
<dbReference type="Pfam" id="PF00120">
    <property type="entry name" value="Gln-synt_C"/>
    <property type="match status" value="1"/>
</dbReference>
<organism evidence="16 17">
    <name type="scientific">Candidatus Kerfeldbacteria bacterium CG15_BIG_FIL_POST_REV_8_21_14_020_45_12</name>
    <dbReference type="NCBI Taxonomy" id="2014247"/>
    <lineage>
        <taxon>Bacteria</taxon>
        <taxon>Candidatus Kerfeldiibacteriota</taxon>
    </lineage>
</organism>
<feature type="binding site" evidence="8">
    <location>
        <position position="338"/>
    </location>
    <ligand>
        <name>L-glutamate</name>
        <dbReference type="ChEBI" id="CHEBI:29985"/>
    </ligand>
</feature>
<feature type="binding site" evidence="9">
    <location>
        <position position="217"/>
    </location>
    <ligand>
        <name>ATP</name>
        <dbReference type="ChEBI" id="CHEBI:30616"/>
    </ligand>
</feature>
<dbReference type="InterPro" id="IPR004809">
    <property type="entry name" value="Gln_synth_I"/>
</dbReference>
<evidence type="ECO:0000256" key="13">
    <source>
        <dbReference type="RuleBase" id="RU004356"/>
    </source>
</evidence>
<evidence type="ECO:0000256" key="9">
    <source>
        <dbReference type="PIRSR" id="PIRSR604809-2"/>
    </source>
</evidence>
<evidence type="ECO:0000313" key="17">
    <source>
        <dbReference type="Proteomes" id="UP000230292"/>
    </source>
</evidence>
<evidence type="ECO:0000256" key="2">
    <source>
        <dbReference type="ARBA" id="ARBA00009897"/>
    </source>
</evidence>
<gene>
    <name evidence="16" type="primary">glnA</name>
    <name evidence="16" type="ORF">COW24_02565</name>
</gene>
<dbReference type="PANTHER" id="PTHR43407:SF1">
    <property type="entry name" value="LENGSIN"/>
    <property type="match status" value="1"/>
</dbReference>
<keyword evidence="10" id="KW-0460">Magnesium</keyword>
<protein>
    <recommendedName>
        <fullName evidence="3 13">Glutamine synthetase</fullName>
        <ecNumber evidence="13">6.3.1.2</ecNumber>
    </recommendedName>
</protein>
<evidence type="ECO:0000256" key="11">
    <source>
        <dbReference type="PROSITE-ProRule" id="PRU01330"/>
    </source>
</evidence>
<comment type="subcellular location">
    <subcellularLocation>
        <location evidence="1">Cytoplasm</location>
    </subcellularLocation>
</comment>
<keyword evidence="10" id="KW-0479">Metal-binding</keyword>
<sequence length="482" mass="54488">MSKPARPESIEDLMKVCEKEEVEFVDIKFVDPLGDWRNVTLTRDYFTPEACAQGIAFDGSSIPAFQEIVESDLILEVVPDSAFMDPFCERPTLSVIAEVKDPLGEGDREYDHNPRYIARKAVAYMQKEGIADTMYCGPEVEFFIFDDVRFGGDGNYQMYEVDSDEGWWNSERSDPEGNHGNRSAHQGGYFRMLPLDSYKPLRDDMVAAMQEAGIVVERHHHEVGGTGQAEINVRYQDMVKQADQVMLYKYIVKNVAAAYGRTATFMPKPIFQENGSGMHVHQSLWKDGQPLFYDKDGYAGLSQMALWYIGGLLKHANAVLAIGAPGTNSYRRLTPGYEAPVVRAFSRRNRSAAIRIPVYHAENPAAKRLEFRSGDPLANPYLFFPAMLMAGLDGIKNKIEPGDPHDHNLFNLSEEERSKVKFVPSSLDEAINALEADHDFLTAGGVFSEDFIKTYISYKREKEIDAVRLRPHPHEFSLYYNS</sequence>
<dbReference type="SMART" id="SM01230">
    <property type="entry name" value="Gln-synt_C"/>
    <property type="match status" value="1"/>
</dbReference>
<dbReference type="GO" id="GO:0006542">
    <property type="term" value="P:glutamine biosynthetic process"/>
    <property type="evidence" value="ECO:0007669"/>
    <property type="project" value="InterPro"/>
</dbReference>
<evidence type="ECO:0000256" key="6">
    <source>
        <dbReference type="ARBA" id="ARBA00022741"/>
    </source>
</evidence>
<evidence type="ECO:0000313" key="16">
    <source>
        <dbReference type="EMBL" id="PIW36971.1"/>
    </source>
</evidence>
<evidence type="ECO:0000256" key="5">
    <source>
        <dbReference type="ARBA" id="ARBA00022598"/>
    </source>
</evidence>
<keyword evidence="5 13" id="KW-0436">Ligase</keyword>
<dbReference type="InterPro" id="IPR008147">
    <property type="entry name" value="Gln_synt_N"/>
</dbReference>
<dbReference type="GO" id="GO:0005524">
    <property type="term" value="F:ATP binding"/>
    <property type="evidence" value="ECO:0007669"/>
    <property type="project" value="UniProtKB-KW"/>
</dbReference>
<keyword evidence="6 9" id="KW-0547">Nucleotide-binding</keyword>
<evidence type="ECO:0000256" key="10">
    <source>
        <dbReference type="PIRSR" id="PIRSR604809-3"/>
    </source>
</evidence>
<feature type="binding site" evidence="10">
    <location>
        <position position="141"/>
    </location>
    <ligand>
        <name>Mg(2+)</name>
        <dbReference type="ChEBI" id="CHEBI:18420"/>
        <label>1</label>
    </ligand>
</feature>
<dbReference type="GO" id="GO:0005737">
    <property type="term" value="C:cytoplasm"/>
    <property type="evidence" value="ECO:0007669"/>
    <property type="project" value="UniProtKB-SubCell"/>
</dbReference>
<dbReference type="PANTHER" id="PTHR43407">
    <property type="entry name" value="GLUTAMINE SYNTHETASE"/>
    <property type="match status" value="1"/>
</dbReference>
<feature type="binding site" evidence="10">
    <location>
        <position position="230"/>
    </location>
    <ligand>
        <name>Mg(2+)</name>
        <dbReference type="ChEBI" id="CHEBI:18420"/>
        <label>1</label>
    </ligand>
</feature>
<dbReference type="SUPFAM" id="SSF54368">
    <property type="entry name" value="Glutamine synthetase, N-terminal domain"/>
    <property type="match status" value="1"/>
</dbReference>
<feature type="binding site" evidence="10">
    <location>
        <position position="279"/>
    </location>
    <ligand>
        <name>Mg(2+)</name>
        <dbReference type="ChEBI" id="CHEBI:18420"/>
        <label>1</label>
    </ligand>
</feature>
<accession>A0A2M7H429</accession>
<name>A0A2M7H429_9BACT</name>
<dbReference type="PROSITE" id="PS00181">
    <property type="entry name" value="GLNA_ATP"/>
    <property type="match status" value="1"/>
</dbReference>
<keyword evidence="4" id="KW-0963">Cytoplasm</keyword>
<dbReference type="PROSITE" id="PS51987">
    <property type="entry name" value="GS_CATALYTIC"/>
    <property type="match status" value="1"/>
</dbReference>
<feature type="binding site" evidence="9">
    <location>
        <position position="350"/>
    </location>
    <ligand>
        <name>ATP</name>
        <dbReference type="ChEBI" id="CHEBI:30616"/>
    </ligand>
</feature>
<feature type="binding site" evidence="8">
    <location>
        <begin position="274"/>
        <end position="275"/>
    </location>
    <ligand>
        <name>L-glutamate</name>
        <dbReference type="ChEBI" id="CHEBI:29985"/>
    </ligand>
</feature>
<dbReference type="PROSITE" id="PS51986">
    <property type="entry name" value="GS_BETA_GRASP"/>
    <property type="match status" value="1"/>
</dbReference>
<feature type="binding site" evidence="10">
    <location>
        <position position="139"/>
    </location>
    <ligand>
        <name>Mg(2+)</name>
        <dbReference type="ChEBI" id="CHEBI:18420"/>
        <label>1</label>
    </ligand>
</feature>
<proteinExistence type="inferred from homology"/>
<feature type="binding site" evidence="8">
    <location>
        <position position="350"/>
    </location>
    <ligand>
        <name>L-glutamate</name>
        <dbReference type="ChEBI" id="CHEBI:29985"/>
    </ligand>
</feature>
<comment type="caution">
    <text evidence="16">The sequence shown here is derived from an EMBL/GenBank/DDBJ whole genome shotgun (WGS) entry which is preliminary data.</text>
</comment>
<evidence type="ECO:0000256" key="3">
    <source>
        <dbReference type="ARBA" id="ARBA00021364"/>
    </source>
</evidence>
<evidence type="ECO:0000259" key="14">
    <source>
        <dbReference type="PROSITE" id="PS51986"/>
    </source>
</evidence>
<dbReference type="GO" id="GO:0019740">
    <property type="term" value="P:nitrogen utilization"/>
    <property type="evidence" value="ECO:0007669"/>
    <property type="project" value="TreeGrafter"/>
</dbReference>
<dbReference type="AlphaFoldDB" id="A0A2M7H429"/>
<dbReference type="InterPro" id="IPR027303">
    <property type="entry name" value="Gln_synth_gly_rich_site"/>
</dbReference>
<dbReference type="EC" id="6.3.1.2" evidence="13"/>
<keyword evidence="7 9" id="KW-0067">ATP-binding</keyword>
<comment type="catalytic activity">
    <reaction evidence="13">
        <text>L-glutamate + NH4(+) + ATP = L-glutamine + ADP + phosphate + H(+)</text>
        <dbReference type="Rhea" id="RHEA:16169"/>
        <dbReference type="ChEBI" id="CHEBI:15378"/>
        <dbReference type="ChEBI" id="CHEBI:28938"/>
        <dbReference type="ChEBI" id="CHEBI:29985"/>
        <dbReference type="ChEBI" id="CHEBI:30616"/>
        <dbReference type="ChEBI" id="CHEBI:43474"/>
        <dbReference type="ChEBI" id="CHEBI:58359"/>
        <dbReference type="ChEBI" id="CHEBI:456216"/>
        <dbReference type="EC" id="6.3.1.2"/>
    </reaction>
</comment>
<feature type="binding site" evidence="10">
    <location>
        <position position="370"/>
    </location>
    <ligand>
        <name>Mg(2+)</name>
        <dbReference type="ChEBI" id="CHEBI:18420"/>
        <label>1</label>
    </ligand>
</feature>
<evidence type="ECO:0000256" key="7">
    <source>
        <dbReference type="ARBA" id="ARBA00022840"/>
    </source>
</evidence>
<comment type="similarity">
    <text evidence="2 11 12">Belongs to the glutamine synthetase family.</text>
</comment>
<feature type="binding site" evidence="10">
    <location>
        <position position="222"/>
    </location>
    <ligand>
        <name>Mg(2+)</name>
        <dbReference type="ChEBI" id="CHEBI:18420"/>
        <label>1</label>
    </ligand>
</feature>
<comment type="cofactor">
    <cofactor evidence="10">
        <name>Mg(2+)</name>
        <dbReference type="ChEBI" id="CHEBI:18420"/>
    </cofactor>
    <text evidence="10">Binds 2 Mg(2+) ions per subunit.</text>
</comment>
<evidence type="ECO:0000259" key="15">
    <source>
        <dbReference type="PROSITE" id="PS51987"/>
    </source>
</evidence>
<dbReference type="InterPro" id="IPR014746">
    <property type="entry name" value="Gln_synth/guanido_kin_cat_dom"/>
</dbReference>
<dbReference type="Proteomes" id="UP000230292">
    <property type="component" value="Unassembled WGS sequence"/>
</dbReference>
<dbReference type="EMBL" id="PFGC01000033">
    <property type="protein sequence ID" value="PIW36971.1"/>
    <property type="molecule type" value="Genomic_DNA"/>
</dbReference>
<reference evidence="16 17" key="1">
    <citation type="submission" date="2017-09" db="EMBL/GenBank/DDBJ databases">
        <title>Depth-based differentiation of microbial function through sediment-hosted aquifers and enrichment of novel symbionts in the deep terrestrial subsurface.</title>
        <authorList>
            <person name="Probst A.J."/>
            <person name="Ladd B."/>
            <person name="Jarett J.K."/>
            <person name="Geller-Mcgrath D.E."/>
            <person name="Sieber C.M."/>
            <person name="Emerson J.B."/>
            <person name="Anantharaman K."/>
            <person name="Thomas B.C."/>
            <person name="Malmstrom R."/>
            <person name="Stieglmeier M."/>
            <person name="Klingl A."/>
            <person name="Woyke T."/>
            <person name="Ryan C.M."/>
            <person name="Banfield J.F."/>
        </authorList>
    </citation>
    <scope>NUCLEOTIDE SEQUENCE [LARGE SCALE GENOMIC DNA]</scope>
    <source>
        <strain evidence="16">CG15_BIG_FIL_POST_REV_8_21_14_020_45_12</strain>
    </source>
</reference>
<dbReference type="InterPro" id="IPR036651">
    <property type="entry name" value="Gln_synt_N_sf"/>
</dbReference>
<dbReference type="GO" id="GO:0046872">
    <property type="term" value="F:metal ion binding"/>
    <property type="evidence" value="ECO:0007669"/>
    <property type="project" value="UniProtKB-KW"/>
</dbReference>